<organism evidence="7 8">
    <name type="scientific">Candidatus Roizmanbacteria bacterium RIFCSPLOWO2_01_FULL_37_16</name>
    <dbReference type="NCBI Taxonomy" id="1802058"/>
    <lineage>
        <taxon>Bacteria</taxon>
        <taxon>Candidatus Roizmaniibacteriota</taxon>
    </lineage>
</organism>
<evidence type="ECO:0000256" key="5">
    <source>
        <dbReference type="SAM" id="Phobius"/>
    </source>
</evidence>
<dbReference type="PANTHER" id="PTHR37422">
    <property type="entry name" value="TEICHURONIC ACID BIOSYNTHESIS PROTEIN TUAE"/>
    <property type="match status" value="1"/>
</dbReference>
<comment type="subcellular location">
    <subcellularLocation>
        <location evidence="1">Membrane</location>
        <topology evidence="1">Multi-pass membrane protein</topology>
    </subcellularLocation>
</comment>
<dbReference type="Proteomes" id="UP000178040">
    <property type="component" value="Unassembled WGS sequence"/>
</dbReference>
<comment type="caution">
    <text evidence="7">The sequence shown here is derived from an EMBL/GenBank/DDBJ whole genome shotgun (WGS) entry which is preliminary data.</text>
</comment>
<feature type="transmembrane region" description="Helical" evidence="5">
    <location>
        <begin position="160"/>
        <end position="182"/>
    </location>
</feature>
<sequence>MKFLFYLSFSLLSLGQLTRISFFGQQINIYLYEILAIFILLNFLIKYGLGPLSEYFKKFKFVYFLFLYLPFSFLLLFGDFKALENFISLLYYLRLVLYFLYFFYLTYHLKKQLDFKNVLLRSLNIFIFLTIISSLAQYFWYPELRNLLYAGWDPHLYRLFGTFLDTSVAGAVYGIILLTLFLKGSEFIKTKWLFIGLLVIYFLFTVFTYSRSLYLTLFLLGLLYAATKKRLREFIIFAVIFLILLIVAPKPFGEGVNLMRTFSIESRLDDYKTAINIWQKRPFFGYGYNRIRYVKRQMNISDEVGSDITHSGASFHSSFLVILVSGGIIGLILFIGVLYQLYNLSEMSKYLLLFLGLLSLTDNIFLHPFILFLFLNSVTLAKLTPSRK</sequence>
<feature type="transmembrane region" description="Helical" evidence="5">
    <location>
        <begin position="86"/>
        <end position="106"/>
    </location>
</feature>
<feature type="transmembrane region" description="Helical" evidence="5">
    <location>
        <begin position="234"/>
        <end position="252"/>
    </location>
</feature>
<feature type="transmembrane region" description="Helical" evidence="5">
    <location>
        <begin position="351"/>
        <end position="375"/>
    </location>
</feature>
<proteinExistence type="predicted"/>
<keyword evidence="2 5" id="KW-0812">Transmembrane</keyword>
<dbReference type="InterPro" id="IPR051533">
    <property type="entry name" value="WaaL-like"/>
</dbReference>
<feature type="transmembrane region" description="Helical" evidence="5">
    <location>
        <begin position="189"/>
        <end position="206"/>
    </location>
</feature>
<evidence type="ECO:0000256" key="3">
    <source>
        <dbReference type="ARBA" id="ARBA00022989"/>
    </source>
</evidence>
<evidence type="ECO:0000313" key="8">
    <source>
        <dbReference type="Proteomes" id="UP000178040"/>
    </source>
</evidence>
<keyword evidence="3 5" id="KW-1133">Transmembrane helix</keyword>
<feature type="transmembrane region" description="Helical" evidence="5">
    <location>
        <begin position="118"/>
        <end position="140"/>
    </location>
</feature>
<dbReference type="InterPro" id="IPR007016">
    <property type="entry name" value="O-antigen_ligase-rel_domated"/>
</dbReference>
<evidence type="ECO:0000256" key="1">
    <source>
        <dbReference type="ARBA" id="ARBA00004141"/>
    </source>
</evidence>
<feature type="domain" description="O-antigen ligase-related" evidence="6">
    <location>
        <begin position="197"/>
        <end position="335"/>
    </location>
</feature>
<gene>
    <name evidence="7" type="ORF">A3B40_02335</name>
</gene>
<feature type="transmembrane region" description="Helical" evidence="5">
    <location>
        <begin position="319"/>
        <end position="339"/>
    </location>
</feature>
<evidence type="ECO:0000259" key="6">
    <source>
        <dbReference type="Pfam" id="PF04932"/>
    </source>
</evidence>
<evidence type="ECO:0000256" key="2">
    <source>
        <dbReference type="ARBA" id="ARBA00022692"/>
    </source>
</evidence>
<feature type="transmembrane region" description="Helical" evidence="5">
    <location>
        <begin position="61"/>
        <end position="80"/>
    </location>
</feature>
<dbReference type="AlphaFoldDB" id="A0A1F7IIZ0"/>
<name>A0A1F7IIZ0_9BACT</name>
<dbReference type="EMBL" id="MGAI01000057">
    <property type="protein sequence ID" value="OGK43307.1"/>
    <property type="molecule type" value="Genomic_DNA"/>
</dbReference>
<evidence type="ECO:0000313" key="7">
    <source>
        <dbReference type="EMBL" id="OGK43307.1"/>
    </source>
</evidence>
<keyword evidence="4 5" id="KW-0472">Membrane</keyword>
<accession>A0A1F7IIZ0</accession>
<evidence type="ECO:0000256" key="4">
    <source>
        <dbReference type="ARBA" id="ARBA00023136"/>
    </source>
</evidence>
<dbReference type="Pfam" id="PF04932">
    <property type="entry name" value="Wzy_C"/>
    <property type="match status" value="1"/>
</dbReference>
<dbReference type="GO" id="GO:0016020">
    <property type="term" value="C:membrane"/>
    <property type="evidence" value="ECO:0007669"/>
    <property type="project" value="UniProtKB-SubCell"/>
</dbReference>
<protein>
    <recommendedName>
        <fullName evidence="6">O-antigen ligase-related domain-containing protein</fullName>
    </recommendedName>
</protein>
<feature type="transmembrane region" description="Helical" evidence="5">
    <location>
        <begin position="29"/>
        <end position="49"/>
    </location>
</feature>
<reference evidence="7 8" key="1">
    <citation type="journal article" date="2016" name="Nat. Commun.">
        <title>Thousands of microbial genomes shed light on interconnected biogeochemical processes in an aquifer system.</title>
        <authorList>
            <person name="Anantharaman K."/>
            <person name="Brown C.T."/>
            <person name="Hug L.A."/>
            <person name="Sharon I."/>
            <person name="Castelle C.J."/>
            <person name="Probst A.J."/>
            <person name="Thomas B.C."/>
            <person name="Singh A."/>
            <person name="Wilkins M.J."/>
            <person name="Karaoz U."/>
            <person name="Brodie E.L."/>
            <person name="Williams K.H."/>
            <person name="Hubbard S.S."/>
            <person name="Banfield J.F."/>
        </authorList>
    </citation>
    <scope>NUCLEOTIDE SEQUENCE [LARGE SCALE GENOMIC DNA]</scope>
</reference>
<dbReference type="PANTHER" id="PTHR37422:SF13">
    <property type="entry name" value="LIPOPOLYSACCHARIDE BIOSYNTHESIS PROTEIN PA4999-RELATED"/>
    <property type="match status" value="1"/>
</dbReference>